<dbReference type="InterPro" id="IPR001173">
    <property type="entry name" value="Glyco_trans_2-like"/>
</dbReference>
<dbReference type="Pfam" id="PF00535">
    <property type="entry name" value="Glycos_transf_2"/>
    <property type="match status" value="1"/>
</dbReference>
<dbReference type="PANTHER" id="PTHR43685:SF2">
    <property type="entry name" value="GLYCOSYLTRANSFERASE 2-LIKE DOMAIN-CONTAINING PROTEIN"/>
    <property type="match status" value="1"/>
</dbReference>
<name>A0A1E5C0W2_9GAMM</name>
<dbReference type="SUPFAM" id="SSF53448">
    <property type="entry name" value="Nucleotide-diphospho-sugar transferases"/>
    <property type="match status" value="1"/>
</dbReference>
<evidence type="ECO:0000259" key="1">
    <source>
        <dbReference type="Pfam" id="PF00535"/>
    </source>
</evidence>
<accession>A0A1E5C0W2</accession>
<feature type="domain" description="Glycosyltransferase 2-like" evidence="1">
    <location>
        <begin position="13"/>
        <end position="123"/>
    </location>
</feature>
<dbReference type="InterPro" id="IPR029044">
    <property type="entry name" value="Nucleotide-diphossugar_trans"/>
</dbReference>
<dbReference type="Proteomes" id="UP000095039">
    <property type="component" value="Unassembled WGS sequence"/>
</dbReference>
<dbReference type="CDD" id="cd04196">
    <property type="entry name" value="GT_2_like_d"/>
    <property type="match status" value="1"/>
</dbReference>
<dbReference type="Gene3D" id="3.90.550.10">
    <property type="entry name" value="Spore Coat Polysaccharide Biosynthesis Protein SpsA, Chain A"/>
    <property type="match status" value="1"/>
</dbReference>
<keyword evidence="3" id="KW-1185">Reference proteome</keyword>
<dbReference type="AlphaFoldDB" id="A0A1E5C0W2"/>
<protein>
    <submittedName>
        <fullName evidence="2">Alpha-L-Rha alpha-1,3-L-rhamnosyltransferase</fullName>
    </submittedName>
</protein>
<dbReference type="EMBL" id="AJWN02000090">
    <property type="protein sequence ID" value="OEE58782.1"/>
    <property type="molecule type" value="Genomic_DNA"/>
</dbReference>
<evidence type="ECO:0000313" key="2">
    <source>
        <dbReference type="EMBL" id="OEE58782.1"/>
    </source>
</evidence>
<gene>
    <name evidence="2" type="ORF">A1OK_01900</name>
</gene>
<dbReference type="RefSeq" id="WP_016960994.1">
    <property type="nucleotide sequence ID" value="NZ_AJWN02000090.1"/>
</dbReference>
<reference evidence="2 3" key="1">
    <citation type="journal article" date="2012" name="Science">
        <title>Ecological populations of bacteria act as socially cohesive units of antibiotic production and resistance.</title>
        <authorList>
            <person name="Cordero O.X."/>
            <person name="Wildschutte H."/>
            <person name="Kirkup B."/>
            <person name="Proehl S."/>
            <person name="Ngo L."/>
            <person name="Hussain F."/>
            <person name="Le Roux F."/>
            <person name="Mincer T."/>
            <person name="Polz M.F."/>
        </authorList>
    </citation>
    <scope>NUCLEOTIDE SEQUENCE [LARGE SCALE GENOMIC DNA]</scope>
    <source>
        <strain evidence="2 3">FF-454</strain>
    </source>
</reference>
<dbReference type="GO" id="GO:0016740">
    <property type="term" value="F:transferase activity"/>
    <property type="evidence" value="ECO:0007669"/>
    <property type="project" value="UniProtKB-KW"/>
</dbReference>
<dbReference type="PANTHER" id="PTHR43685">
    <property type="entry name" value="GLYCOSYLTRANSFERASE"/>
    <property type="match status" value="1"/>
</dbReference>
<dbReference type="InterPro" id="IPR050834">
    <property type="entry name" value="Glycosyltransf_2"/>
</dbReference>
<organism evidence="2 3">
    <name type="scientific">Enterovibrio norvegicus FF-454</name>
    <dbReference type="NCBI Taxonomy" id="1185651"/>
    <lineage>
        <taxon>Bacteria</taxon>
        <taxon>Pseudomonadati</taxon>
        <taxon>Pseudomonadota</taxon>
        <taxon>Gammaproteobacteria</taxon>
        <taxon>Vibrionales</taxon>
        <taxon>Vibrionaceae</taxon>
        <taxon>Enterovibrio</taxon>
    </lineage>
</organism>
<comment type="caution">
    <text evidence="2">The sequence shown here is derived from an EMBL/GenBank/DDBJ whole genome shotgun (WGS) entry which is preliminary data.</text>
</comment>
<proteinExistence type="predicted"/>
<sequence length="329" mass="37177">MNWQGDSNHAIDIVLATYNGEKYIEEQIHSLQRNDGYDFLVSNIIIVDDGSRDSTLSKLHDLAINDNKIKIYPSVGTPLGPTQNFCRGASLSTAKFVMFCDQDDVWLKDKLATTLDAMGEDDCSHPKLVFSDLLVVNDELEVIANSYFSLKNIPKNWHTNIGSLIKQNVASGCTMMANRALLDRALPVPEEAYMHDWWLALVAKVEGELIYVDQPLMLYRQHTNNAIGAGLHRKYDVHYRVNRFVQSVDKTVLQAGALVRKYPLIAEQHPEVKALSGIHARSWWKSMFAALFGNLRRSSLTGSLAMVMYCLFYAKNVEERTRERASTCS</sequence>
<evidence type="ECO:0000313" key="3">
    <source>
        <dbReference type="Proteomes" id="UP000095039"/>
    </source>
</evidence>